<feature type="transmembrane region" description="Helical" evidence="1">
    <location>
        <begin position="395"/>
        <end position="416"/>
    </location>
</feature>
<dbReference type="STRING" id="1797768.A3C59_00355"/>
<feature type="transmembrane region" description="Helical" evidence="1">
    <location>
        <begin position="299"/>
        <end position="317"/>
    </location>
</feature>
<feature type="transmembrane region" description="Helical" evidence="1">
    <location>
        <begin position="369"/>
        <end position="388"/>
    </location>
</feature>
<reference evidence="2 3" key="1">
    <citation type="journal article" date="2016" name="Nat. Commun.">
        <title>Thousands of microbial genomes shed light on interconnected biogeochemical processes in an aquifer system.</title>
        <authorList>
            <person name="Anantharaman K."/>
            <person name="Brown C.T."/>
            <person name="Hug L.A."/>
            <person name="Sharon I."/>
            <person name="Castelle C.J."/>
            <person name="Probst A.J."/>
            <person name="Thomas B.C."/>
            <person name="Singh A."/>
            <person name="Wilkins M.J."/>
            <person name="Karaoz U."/>
            <person name="Brodie E.L."/>
            <person name="Williams K.H."/>
            <person name="Hubbard S.S."/>
            <person name="Banfield J.F."/>
        </authorList>
    </citation>
    <scope>NUCLEOTIDE SEQUENCE [LARGE SCALE GENOMIC DNA]</scope>
</reference>
<feature type="transmembrane region" description="Helical" evidence="1">
    <location>
        <begin position="168"/>
        <end position="185"/>
    </location>
</feature>
<keyword evidence="1" id="KW-0472">Membrane</keyword>
<feature type="transmembrane region" description="Helical" evidence="1">
    <location>
        <begin position="673"/>
        <end position="691"/>
    </location>
</feature>
<protein>
    <recommendedName>
        <fullName evidence="4">Glycosyltransferase RgtA/B/C/D-like domain-containing protein</fullName>
    </recommendedName>
</protein>
<dbReference type="Proteomes" id="UP000176902">
    <property type="component" value="Unassembled WGS sequence"/>
</dbReference>
<feature type="transmembrane region" description="Helical" evidence="1">
    <location>
        <begin position="238"/>
        <end position="259"/>
    </location>
</feature>
<evidence type="ECO:0000313" key="2">
    <source>
        <dbReference type="EMBL" id="OGE30424.1"/>
    </source>
</evidence>
<keyword evidence="1" id="KW-0812">Transmembrane</keyword>
<organism evidence="2 3">
    <name type="scientific">Candidatus Daviesbacteria bacterium RIFCSPHIGHO2_02_FULL_36_13</name>
    <dbReference type="NCBI Taxonomy" id="1797768"/>
    <lineage>
        <taxon>Bacteria</taxon>
        <taxon>Candidatus Daviesiibacteriota</taxon>
    </lineage>
</organism>
<comment type="caution">
    <text evidence="2">The sequence shown here is derived from an EMBL/GenBank/DDBJ whole genome shotgun (WGS) entry which is preliminary data.</text>
</comment>
<dbReference type="AlphaFoldDB" id="A0A1F5JP32"/>
<feature type="transmembrane region" description="Helical" evidence="1">
    <location>
        <begin position="112"/>
        <end position="138"/>
    </location>
</feature>
<evidence type="ECO:0008006" key="4">
    <source>
        <dbReference type="Google" id="ProtNLM"/>
    </source>
</evidence>
<feature type="transmembrane region" description="Helical" evidence="1">
    <location>
        <begin position="70"/>
        <end position="92"/>
    </location>
</feature>
<feature type="transmembrane region" description="Helical" evidence="1">
    <location>
        <begin position="192"/>
        <end position="218"/>
    </location>
</feature>
<gene>
    <name evidence="2" type="ORF">A3C59_00355</name>
</gene>
<evidence type="ECO:0000313" key="3">
    <source>
        <dbReference type="Proteomes" id="UP000176902"/>
    </source>
</evidence>
<keyword evidence="1" id="KW-1133">Transmembrane helix</keyword>
<proteinExistence type="predicted"/>
<feature type="transmembrane region" description="Helical" evidence="1">
    <location>
        <begin position="329"/>
        <end position="349"/>
    </location>
</feature>
<dbReference type="EMBL" id="MFCV01000047">
    <property type="protein sequence ID" value="OGE30424.1"/>
    <property type="molecule type" value="Genomic_DNA"/>
</dbReference>
<feature type="transmembrane region" description="Helical" evidence="1">
    <location>
        <begin position="271"/>
        <end position="293"/>
    </location>
</feature>
<feature type="transmembrane region" description="Helical" evidence="1">
    <location>
        <begin position="6"/>
        <end position="24"/>
    </location>
</feature>
<name>A0A1F5JP32_9BACT</name>
<evidence type="ECO:0000256" key="1">
    <source>
        <dbReference type="SAM" id="Phobius"/>
    </source>
</evidence>
<sequence length="702" mass="81191">MKNIIIYYFLFLFAFLSFFSAGVIDSGDGFQYLTVARSIYYKGEPTTPPYEYSERKNIHMNIVEGRDGKYYSLTGLGFSLAYLPAVAITDIVYKIYGVSPSEHFPLENDWLIFLMAGFTNAFFGALLGVILFVYFVILGLSKKQSIFFSLISIVATNLFVYTKHSMPHMMFITFLMLTFLMIKLYSIKRKIYLLILAGLYFGIFVITYNPTFILAAPPLFLYYTMLLKHKFNIQSLKIIFKDCAVFLIAVLPFVLIYTWYENIRVGSGSNLILVGTSYLASRIPLGVFFEGIYGQLFSPGRSIFIYSPILLIILFFWHKIKKDIRPEFFIFLLYSVVLILFYAKAYTIGRPDQGIEGLWHGENSWGPRYLTPLIPLGMLVVGSIYKFLSKKAIYFVFLPLALIGFLIEIMGILIPYQTKYANLDKKFYVNQNQYTMFTYSNLLPRYTPLLNMSKNFIKLGQNFPKTFERGIYNVRFYDGIDFPFNVGPERWRVVEGKGYISFDDNNKDHVRELTFGGINHPIAESSSSAKLQFLLNDIPISNGTFELGATERMMIKLPISENLVKPKDNQLMVVVDYGDPKILLDKKQILAIQYFDINGQRQNMESIDVPYVSDLGPKIAGVTYQNWGGTNEQVLGFANEDPWKFWDIHTQTFERLPDFWWVRNLYYWDIPKSWILIPLVLNLLLLTFAGFKLKRELFKSFG</sequence>
<feature type="transmembrane region" description="Helical" evidence="1">
    <location>
        <begin position="145"/>
        <end position="162"/>
    </location>
</feature>
<accession>A0A1F5JP32</accession>